<keyword evidence="1" id="KW-0813">Transport</keyword>
<evidence type="ECO:0000259" key="10">
    <source>
        <dbReference type="PROSITE" id="PS51384"/>
    </source>
</evidence>
<dbReference type="InterPro" id="IPR019480">
    <property type="entry name" value="Dihydroorotate_DH_Fe-S-bd"/>
</dbReference>
<dbReference type="GO" id="GO:0046872">
    <property type="term" value="F:metal ion binding"/>
    <property type="evidence" value="ECO:0007669"/>
    <property type="project" value="UniProtKB-KW"/>
</dbReference>
<dbReference type="PRINTS" id="PR00410">
    <property type="entry name" value="PHEHYDRXLASE"/>
</dbReference>
<protein>
    <recommendedName>
        <fullName evidence="10">FAD-binding FR-type domain-containing protein</fullName>
    </recommendedName>
</protein>
<comment type="caution">
    <text evidence="11">The sequence shown here is derived from an EMBL/GenBank/DDBJ whole genome shotgun (WGS) entry which is preliminary data.</text>
</comment>
<dbReference type="CDD" id="cd06221">
    <property type="entry name" value="sulfite_reductase_like"/>
    <property type="match status" value="1"/>
</dbReference>
<dbReference type="Pfam" id="PF10418">
    <property type="entry name" value="DHODB_Fe-S_bind"/>
    <property type="match status" value="1"/>
</dbReference>
<dbReference type="GO" id="GO:0050660">
    <property type="term" value="F:flavin adenine dinucleotide binding"/>
    <property type="evidence" value="ECO:0007669"/>
    <property type="project" value="InterPro"/>
</dbReference>
<keyword evidence="2" id="KW-0285">Flavoprotein</keyword>
<dbReference type="InterPro" id="IPR039261">
    <property type="entry name" value="FNR_nucleotide-bd"/>
</dbReference>
<dbReference type="InterPro" id="IPR008333">
    <property type="entry name" value="Cbr1-like_FAD-bd_dom"/>
</dbReference>
<dbReference type="PROSITE" id="PS51384">
    <property type="entry name" value="FAD_FR"/>
    <property type="match status" value="1"/>
</dbReference>
<dbReference type="Gene3D" id="2.10.240.10">
    <property type="entry name" value="Dihydroorotate dehydrogenase, electron transfer subunit"/>
    <property type="match status" value="1"/>
</dbReference>
<feature type="domain" description="FAD-binding FR-type" evidence="10">
    <location>
        <begin position="5"/>
        <end position="107"/>
    </location>
</feature>
<dbReference type="GO" id="GO:0016491">
    <property type="term" value="F:oxidoreductase activity"/>
    <property type="evidence" value="ECO:0007669"/>
    <property type="project" value="InterPro"/>
</dbReference>
<gene>
    <name evidence="11" type="ORF">LCGC14_2032710</name>
</gene>
<evidence type="ECO:0000256" key="2">
    <source>
        <dbReference type="ARBA" id="ARBA00022630"/>
    </source>
</evidence>
<dbReference type="InterPro" id="IPR017938">
    <property type="entry name" value="Riboflavin_synthase-like_b-brl"/>
</dbReference>
<dbReference type="PANTHER" id="PTHR43513">
    <property type="entry name" value="DIHYDROOROTATE DEHYDROGENASE B (NAD(+)), ELECTRON TRANSFER SUBUNIT"/>
    <property type="match status" value="1"/>
</dbReference>
<dbReference type="GO" id="GO:0006221">
    <property type="term" value="P:pyrimidine nucleotide biosynthetic process"/>
    <property type="evidence" value="ECO:0007669"/>
    <property type="project" value="InterPro"/>
</dbReference>
<keyword evidence="6" id="KW-0249">Electron transport</keyword>
<dbReference type="AlphaFoldDB" id="A0A0F9FGR0"/>
<evidence type="ECO:0000256" key="8">
    <source>
        <dbReference type="ARBA" id="ARBA00023014"/>
    </source>
</evidence>
<evidence type="ECO:0000313" key="11">
    <source>
        <dbReference type="EMBL" id="KKL77656.1"/>
    </source>
</evidence>
<evidence type="ECO:0000256" key="6">
    <source>
        <dbReference type="ARBA" id="ARBA00022982"/>
    </source>
</evidence>
<dbReference type="Gene3D" id="2.40.30.10">
    <property type="entry name" value="Translation factors"/>
    <property type="match status" value="1"/>
</dbReference>
<evidence type="ECO:0000256" key="3">
    <source>
        <dbReference type="ARBA" id="ARBA00022714"/>
    </source>
</evidence>
<evidence type="ECO:0000256" key="1">
    <source>
        <dbReference type="ARBA" id="ARBA00022448"/>
    </source>
</evidence>
<evidence type="ECO:0000256" key="5">
    <source>
        <dbReference type="ARBA" id="ARBA00022827"/>
    </source>
</evidence>
<dbReference type="Pfam" id="PF00970">
    <property type="entry name" value="FAD_binding_6"/>
    <property type="match status" value="1"/>
</dbReference>
<dbReference type="Gene3D" id="3.40.50.80">
    <property type="entry name" value="Nucleotide-binding domain of ferredoxin-NADP reductase (FNR) module"/>
    <property type="match status" value="1"/>
</dbReference>
<reference evidence="11" key="1">
    <citation type="journal article" date="2015" name="Nature">
        <title>Complex archaea that bridge the gap between prokaryotes and eukaryotes.</title>
        <authorList>
            <person name="Spang A."/>
            <person name="Saw J.H."/>
            <person name="Jorgensen S.L."/>
            <person name="Zaremba-Niedzwiedzka K."/>
            <person name="Martijn J."/>
            <person name="Lind A.E."/>
            <person name="van Eijk R."/>
            <person name="Schleper C."/>
            <person name="Guy L."/>
            <person name="Ettema T.J."/>
        </authorList>
    </citation>
    <scope>NUCLEOTIDE SEQUENCE</scope>
</reference>
<comment type="cofactor">
    <cofactor evidence="9">
        <name>[2Fe-2S] cluster</name>
        <dbReference type="ChEBI" id="CHEBI:190135"/>
    </cofactor>
</comment>
<dbReference type="PIRSF" id="PIRSF006816">
    <property type="entry name" value="Cyc3_hyd_g"/>
    <property type="match status" value="1"/>
</dbReference>
<evidence type="ECO:0000256" key="7">
    <source>
        <dbReference type="ARBA" id="ARBA00023004"/>
    </source>
</evidence>
<keyword evidence="8" id="KW-0411">Iron-sulfur</keyword>
<dbReference type="Pfam" id="PF00175">
    <property type="entry name" value="NAD_binding_1"/>
    <property type="match status" value="1"/>
</dbReference>
<dbReference type="InterPro" id="IPR050353">
    <property type="entry name" value="PyrK_electron_transfer"/>
</dbReference>
<accession>A0A0F9FGR0</accession>
<dbReference type="InterPro" id="IPR017927">
    <property type="entry name" value="FAD-bd_FR_type"/>
</dbReference>
<keyword evidence="7" id="KW-0408">Iron</keyword>
<dbReference type="GO" id="GO:0051537">
    <property type="term" value="F:2 iron, 2 sulfur cluster binding"/>
    <property type="evidence" value="ECO:0007669"/>
    <property type="project" value="UniProtKB-KW"/>
</dbReference>
<dbReference type="PANTHER" id="PTHR43513:SF1">
    <property type="entry name" value="ANAEROBIC SULFITE REDUCTASE SUBUNIT B"/>
    <property type="match status" value="1"/>
</dbReference>
<dbReference type="InterPro" id="IPR001433">
    <property type="entry name" value="OxRdtase_FAD/NAD-bd"/>
</dbReference>
<dbReference type="SUPFAM" id="SSF52343">
    <property type="entry name" value="Ferredoxin reductase-like, C-terminal NADP-linked domain"/>
    <property type="match status" value="1"/>
</dbReference>
<proteinExistence type="predicted"/>
<evidence type="ECO:0000256" key="9">
    <source>
        <dbReference type="ARBA" id="ARBA00034078"/>
    </source>
</evidence>
<sequence length="279" mass="31052">MPNPYIPYLTRIKSIVSENKAKDIKTIELEFKKEEEYKKFDYIPGQFAEISIIGKGECPIGIASSPTEEGTIKFTIKKMGTVTSGFHSREVGDIIGVRGPCGNGWPVEEMKGKNIVVIGGGFAYSTLRSLILYLLDDKHRADYKDITTIYGNRDSGELLYADLLAEWEKRDDIKVVLTIDREEEGWTREVGFVAAIVKKVAPSPDNATAIICGPPIMIRTAVAELVQIGWKDEQILNSLEMRMKCGIGKCGRCNIGNKFVCTDGPVFSLAELKKMPNEY</sequence>
<keyword evidence="5" id="KW-0274">FAD</keyword>
<name>A0A0F9FGR0_9ZZZZ</name>
<dbReference type="EMBL" id="LAZR01023688">
    <property type="protein sequence ID" value="KKL77656.1"/>
    <property type="molecule type" value="Genomic_DNA"/>
</dbReference>
<keyword evidence="3" id="KW-0001">2Fe-2S</keyword>
<keyword evidence="4" id="KW-0479">Metal-binding</keyword>
<dbReference type="InterPro" id="IPR012165">
    <property type="entry name" value="Cyt_c3_hydrogenase_gsu"/>
</dbReference>
<organism evidence="11">
    <name type="scientific">marine sediment metagenome</name>
    <dbReference type="NCBI Taxonomy" id="412755"/>
    <lineage>
        <taxon>unclassified sequences</taxon>
        <taxon>metagenomes</taxon>
        <taxon>ecological metagenomes</taxon>
    </lineage>
</organism>
<evidence type="ECO:0000256" key="4">
    <source>
        <dbReference type="ARBA" id="ARBA00022723"/>
    </source>
</evidence>
<dbReference type="SUPFAM" id="SSF63380">
    <property type="entry name" value="Riboflavin synthase domain-like"/>
    <property type="match status" value="1"/>
</dbReference>
<dbReference type="InterPro" id="IPR037117">
    <property type="entry name" value="Dihydroorotate_DH_ele_sf"/>
</dbReference>